<comment type="caution">
    <text evidence="1">The sequence shown here is derived from an EMBL/GenBank/DDBJ whole genome shotgun (WGS) entry which is preliminary data.</text>
</comment>
<proteinExistence type="predicted"/>
<organism evidence="1 2">
    <name type="scientific">Nephila pilipes</name>
    <name type="common">Giant wood spider</name>
    <name type="synonym">Nephila maculata</name>
    <dbReference type="NCBI Taxonomy" id="299642"/>
    <lineage>
        <taxon>Eukaryota</taxon>
        <taxon>Metazoa</taxon>
        <taxon>Ecdysozoa</taxon>
        <taxon>Arthropoda</taxon>
        <taxon>Chelicerata</taxon>
        <taxon>Arachnida</taxon>
        <taxon>Araneae</taxon>
        <taxon>Araneomorphae</taxon>
        <taxon>Entelegynae</taxon>
        <taxon>Araneoidea</taxon>
        <taxon>Nephilidae</taxon>
        <taxon>Nephila</taxon>
    </lineage>
</organism>
<dbReference type="EMBL" id="BMAW01013113">
    <property type="protein sequence ID" value="GFT32140.1"/>
    <property type="molecule type" value="Genomic_DNA"/>
</dbReference>
<accession>A0A8X6TQ20</accession>
<evidence type="ECO:0000313" key="2">
    <source>
        <dbReference type="Proteomes" id="UP000887013"/>
    </source>
</evidence>
<evidence type="ECO:0000313" key="1">
    <source>
        <dbReference type="EMBL" id="GFT32140.1"/>
    </source>
</evidence>
<keyword evidence="2" id="KW-1185">Reference proteome</keyword>
<reference evidence="1" key="1">
    <citation type="submission" date="2020-08" db="EMBL/GenBank/DDBJ databases">
        <title>Multicomponent nature underlies the extraordinary mechanical properties of spider dragline silk.</title>
        <authorList>
            <person name="Kono N."/>
            <person name="Nakamura H."/>
            <person name="Mori M."/>
            <person name="Yoshida Y."/>
            <person name="Ohtoshi R."/>
            <person name="Malay A.D."/>
            <person name="Moran D.A.P."/>
            <person name="Tomita M."/>
            <person name="Numata K."/>
            <person name="Arakawa K."/>
        </authorList>
    </citation>
    <scope>NUCLEOTIDE SEQUENCE</scope>
</reference>
<gene>
    <name evidence="1" type="ORF">NPIL_672231</name>
</gene>
<dbReference type="Proteomes" id="UP000887013">
    <property type="component" value="Unassembled WGS sequence"/>
</dbReference>
<name>A0A8X6TQ20_NEPPI</name>
<dbReference type="AlphaFoldDB" id="A0A8X6TQ20"/>
<protein>
    <submittedName>
        <fullName evidence="1">Uncharacterized protein</fullName>
    </submittedName>
</protein>
<sequence>MLKRYELANMIPQLQRLNLRERALVAEGSRLRVCGWLTVLPSRNSRIVKPDSLKLSELSQWDGVGLRSVNSDIVLFI</sequence>